<protein>
    <recommendedName>
        <fullName evidence="3">Reverse transcriptase zinc-binding domain-containing protein</fullName>
    </recommendedName>
</protein>
<keyword evidence="2" id="KW-1185">Reference proteome</keyword>
<gene>
    <name evidence="1" type="ORF">ES332_A09G089400v1</name>
</gene>
<proteinExistence type="predicted"/>
<organism evidence="1 2">
    <name type="scientific">Gossypium tomentosum</name>
    <name type="common">Hawaiian cotton</name>
    <name type="synonym">Gossypium sandvicense</name>
    <dbReference type="NCBI Taxonomy" id="34277"/>
    <lineage>
        <taxon>Eukaryota</taxon>
        <taxon>Viridiplantae</taxon>
        <taxon>Streptophyta</taxon>
        <taxon>Embryophyta</taxon>
        <taxon>Tracheophyta</taxon>
        <taxon>Spermatophyta</taxon>
        <taxon>Magnoliopsida</taxon>
        <taxon>eudicotyledons</taxon>
        <taxon>Gunneridae</taxon>
        <taxon>Pentapetalae</taxon>
        <taxon>rosids</taxon>
        <taxon>malvids</taxon>
        <taxon>Malvales</taxon>
        <taxon>Malvaceae</taxon>
        <taxon>Malvoideae</taxon>
        <taxon>Gossypium</taxon>
    </lineage>
</organism>
<evidence type="ECO:0000313" key="1">
    <source>
        <dbReference type="EMBL" id="TYI09669.1"/>
    </source>
</evidence>
<evidence type="ECO:0000313" key="2">
    <source>
        <dbReference type="Proteomes" id="UP000322667"/>
    </source>
</evidence>
<name>A0A5D2P0T1_GOSTO</name>
<dbReference type="AlphaFoldDB" id="A0A5D2P0T1"/>
<evidence type="ECO:0008006" key="3">
    <source>
        <dbReference type="Google" id="ProtNLM"/>
    </source>
</evidence>
<dbReference type="Proteomes" id="UP000322667">
    <property type="component" value="Chromosome A09"/>
</dbReference>
<reference evidence="1 2" key="1">
    <citation type="submission" date="2019-07" db="EMBL/GenBank/DDBJ databases">
        <title>WGS assembly of Gossypium tomentosum.</title>
        <authorList>
            <person name="Chen Z.J."/>
            <person name="Sreedasyam A."/>
            <person name="Ando A."/>
            <person name="Song Q."/>
            <person name="De L."/>
            <person name="Hulse-Kemp A."/>
            <person name="Ding M."/>
            <person name="Ye W."/>
            <person name="Kirkbride R."/>
            <person name="Jenkins J."/>
            <person name="Plott C."/>
            <person name="Lovell J."/>
            <person name="Lin Y.-M."/>
            <person name="Vaughn R."/>
            <person name="Liu B."/>
            <person name="Li W."/>
            <person name="Simpson S."/>
            <person name="Scheffler B."/>
            <person name="Saski C."/>
            <person name="Grover C."/>
            <person name="Hu G."/>
            <person name="Conover J."/>
            <person name="Carlson J."/>
            <person name="Shu S."/>
            <person name="Boston L."/>
            <person name="Williams M."/>
            <person name="Peterson D."/>
            <person name="Mcgee K."/>
            <person name="Jones D."/>
            <person name="Wendel J."/>
            <person name="Stelly D."/>
            <person name="Grimwood J."/>
            <person name="Schmutz J."/>
        </authorList>
    </citation>
    <scope>NUCLEOTIDE SEQUENCE [LARGE SCALE GENOMIC DNA]</scope>
    <source>
        <strain evidence="1">7179.01</strain>
    </source>
</reference>
<sequence length="183" mass="22343">MRRIVTCWKKRINKIKERIQCLNVESENRELTELELKELRRLNLDIGESMKFKESIWRQKSRMYWFKEGDSNTAFFHRAMKIKAKRKSVYRMKIGNSWYCDPKVLKENMVNYFSYHFSYPLRNWKIDFVLNFRRLNESEARKLELPFSMEEIKEAVWSCDENKAPGPDGFNIFFKNMLGRRTK</sequence>
<accession>A0A5D2P0T1</accession>
<dbReference type="EMBL" id="CM017618">
    <property type="protein sequence ID" value="TYI09669.1"/>
    <property type="molecule type" value="Genomic_DNA"/>
</dbReference>